<evidence type="ECO:0000313" key="2">
    <source>
        <dbReference type="Proteomes" id="UP000821845"/>
    </source>
</evidence>
<protein>
    <submittedName>
        <fullName evidence="1">Uncharacterized protein</fullName>
    </submittedName>
</protein>
<gene>
    <name evidence="1" type="ORF">HPB50_006608</name>
</gene>
<comment type="caution">
    <text evidence="1">The sequence shown here is derived from an EMBL/GenBank/DDBJ whole genome shotgun (WGS) entry which is preliminary data.</text>
</comment>
<keyword evidence="2" id="KW-1185">Reference proteome</keyword>
<dbReference type="EMBL" id="CM023485">
    <property type="protein sequence ID" value="KAH6929887.1"/>
    <property type="molecule type" value="Genomic_DNA"/>
</dbReference>
<organism evidence="1 2">
    <name type="scientific">Hyalomma asiaticum</name>
    <name type="common">Tick</name>
    <dbReference type="NCBI Taxonomy" id="266040"/>
    <lineage>
        <taxon>Eukaryota</taxon>
        <taxon>Metazoa</taxon>
        <taxon>Ecdysozoa</taxon>
        <taxon>Arthropoda</taxon>
        <taxon>Chelicerata</taxon>
        <taxon>Arachnida</taxon>
        <taxon>Acari</taxon>
        <taxon>Parasitiformes</taxon>
        <taxon>Ixodida</taxon>
        <taxon>Ixodoidea</taxon>
        <taxon>Ixodidae</taxon>
        <taxon>Hyalomminae</taxon>
        <taxon>Hyalomma</taxon>
    </lineage>
</organism>
<name>A0ACB7S9R3_HYAAI</name>
<dbReference type="Proteomes" id="UP000821845">
    <property type="component" value="Chromosome 5"/>
</dbReference>
<proteinExistence type="predicted"/>
<evidence type="ECO:0000313" key="1">
    <source>
        <dbReference type="EMBL" id="KAH6929887.1"/>
    </source>
</evidence>
<reference evidence="1" key="1">
    <citation type="submission" date="2020-05" db="EMBL/GenBank/DDBJ databases">
        <title>Large-scale comparative analyses of tick genomes elucidate their genetic diversity and vector capacities.</title>
        <authorList>
            <person name="Jia N."/>
            <person name="Wang J."/>
            <person name="Shi W."/>
            <person name="Du L."/>
            <person name="Sun Y."/>
            <person name="Zhan W."/>
            <person name="Jiang J."/>
            <person name="Wang Q."/>
            <person name="Zhang B."/>
            <person name="Ji P."/>
            <person name="Sakyi L.B."/>
            <person name="Cui X."/>
            <person name="Yuan T."/>
            <person name="Jiang B."/>
            <person name="Yang W."/>
            <person name="Lam T.T.-Y."/>
            <person name="Chang Q."/>
            <person name="Ding S."/>
            <person name="Wang X."/>
            <person name="Zhu J."/>
            <person name="Ruan X."/>
            <person name="Zhao L."/>
            <person name="Wei J."/>
            <person name="Que T."/>
            <person name="Du C."/>
            <person name="Cheng J."/>
            <person name="Dai P."/>
            <person name="Han X."/>
            <person name="Huang E."/>
            <person name="Gao Y."/>
            <person name="Liu J."/>
            <person name="Shao H."/>
            <person name="Ye R."/>
            <person name="Li L."/>
            <person name="Wei W."/>
            <person name="Wang X."/>
            <person name="Wang C."/>
            <person name="Yang T."/>
            <person name="Huo Q."/>
            <person name="Li W."/>
            <person name="Guo W."/>
            <person name="Chen H."/>
            <person name="Zhou L."/>
            <person name="Ni X."/>
            <person name="Tian J."/>
            <person name="Zhou Y."/>
            <person name="Sheng Y."/>
            <person name="Liu T."/>
            <person name="Pan Y."/>
            <person name="Xia L."/>
            <person name="Li J."/>
            <person name="Zhao F."/>
            <person name="Cao W."/>
        </authorList>
    </citation>
    <scope>NUCLEOTIDE SEQUENCE</scope>
    <source>
        <strain evidence="1">Hyas-2018</strain>
    </source>
</reference>
<accession>A0ACB7S9R3</accession>
<sequence length="152" mass="17008">MAESELRGVDDPATFFPAPLFHSVKLVVQCSSERGLRVPIDRKFVKSDSNQPRTTRRPYPVSRHVVARRTHAPHTYSRSRALDELPHSKHLAMSRHGNGRAHWWTRCSRYTFSGSPIVPIDERSSHRRAACTISAVSALADASNTSAYCGRG</sequence>